<dbReference type="AlphaFoldDB" id="A0A822Y601"/>
<keyword evidence="2" id="KW-1185">Reference proteome</keyword>
<accession>A0A822Y601</accession>
<name>A0A822Y601_NELNU</name>
<proteinExistence type="predicted"/>
<reference evidence="1 2" key="1">
    <citation type="journal article" date="2020" name="Mol. Biol. Evol.">
        <title>Distinct Expression and Methylation Patterns for Genes with Different Fates following a Single Whole-Genome Duplication in Flowering Plants.</title>
        <authorList>
            <person name="Shi T."/>
            <person name="Rahmani R.S."/>
            <person name="Gugger P.F."/>
            <person name="Wang M."/>
            <person name="Li H."/>
            <person name="Zhang Y."/>
            <person name="Li Z."/>
            <person name="Wang Q."/>
            <person name="Van de Peer Y."/>
            <person name="Marchal K."/>
            <person name="Chen J."/>
        </authorList>
    </citation>
    <scope>NUCLEOTIDE SEQUENCE [LARGE SCALE GENOMIC DNA]</scope>
    <source>
        <tissue evidence="1">Leaf</tissue>
    </source>
</reference>
<evidence type="ECO:0000313" key="2">
    <source>
        <dbReference type="Proteomes" id="UP000607653"/>
    </source>
</evidence>
<organism evidence="1 2">
    <name type="scientific">Nelumbo nucifera</name>
    <name type="common">Sacred lotus</name>
    <dbReference type="NCBI Taxonomy" id="4432"/>
    <lineage>
        <taxon>Eukaryota</taxon>
        <taxon>Viridiplantae</taxon>
        <taxon>Streptophyta</taxon>
        <taxon>Embryophyta</taxon>
        <taxon>Tracheophyta</taxon>
        <taxon>Spermatophyta</taxon>
        <taxon>Magnoliopsida</taxon>
        <taxon>Proteales</taxon>
        <taxon>Nelumbonaceae</taxon>
        <taxon>Nelumbo</taxon>
    </lineage>
</organism>
<evidence type="ECO:0000313" key="1">
    <source>
        <dbReference type="EMBL" id="DAD27897.1"/>
    </source>
</evidence>
<comment type="caution">
    <text evidence="1">The sequence shown here is derived from an EMBL/GenBank/DDBJ whole genome shotgun (WGS) entry which is preliminary data.</text>
</comment>
<gene>
    <name evidence="1" type="ORF">HUJ06_029365</name>
</gene>
<sequence length="76" mass="8892">MGQTYFVRPTKHLFQKFLHLLSGQTNGAFFFDPIKVLQYACRSFFKAPRTEITNSSSFSRTPKFYFSYLLSCKYVG</sequence>
<protein>
    <submittedName>
        <fullName evidence="1">Uncharacterized protein</fullName>
    </submittedName>
</protein>
<dbReference type="EMBL" id="DUZY01000002">
    <property type="protein sequence ID" value="DAD27897.1"/>
    <property type="molecule type" value="Genomic_DNA"/>
</dbReference>
<dbReference type="Proteomes" id="UP000607653">
    <property type="component" value="Unassembled WGS sequence"/>
</dbReference>